<dbReference type="KEGG" id="vpo:Kpol_2001p12"/>
<evidence type="ECO:0000313" key="2">
    <source>
        <dbReference type="EMBL" id="EDO18511.1"/>
    </source>
</evidence>
<dbReference type="OMA" id="CIREYMT"/>
<proteinExistence type="predicted"/>
<dbReference type="SUPFAM" id="SSF53448">
    <property type="entry name" value="Nucleotide-diphospho-sugar transferases"/>
    <property type="match status" value="1"/>
</dbReference>
<feature type="compositionally biased region" description="Polar residues" evidence="1">
    <location>
        <begin position="1"/>
        <end position="12"/>
    </location>
</feature>
<keyword evidence="3" id="KW-1185">Reference proteome</keyword>
<name>A7TGP8_VANPO</name>
<dbReference type="GO" id="GO:0051087">
    <property type="term" value="F:protein-folding chaperone binding"/>
    <property type="evidence" value="ECO:0007669"/>
    <property type="project" value="EnsemblFungi"/>
</dbReference>
<dbReference type="GO" id="GO:0006457">
    <property type="term" value="P:protein folding"/>
    <property type="evidence" value="ECO:0007669"/>
    <property type="project" value="EnsemblFungi"/>
</dbReference>
<sequence length="452" mass="51595">MNTNSGIPSQDDFNNDLAELVRKSWSEPQDTPSQPQDVGSPIETIETIEEENEHEQVVAQEKLPKELYTKEEEEVKALQEKTFVPIEEAKTGEIEEGYNYAFLNNANQKSSDYQLFKRHYNLTDESSNAITDILDDLDLSGSPEPSRLEAPLNPPVILDNNSQMPLRRSSLQEVQWVRQLLNPRSSFSGFSTNEQIPDNNCDKSWITILDNDDPESIKSIVVLHQSLNQVGTKYGLCVLYSGNMDISLLKNLGIKTIQVGESVMKFLSVDGYSISSSLSKLFLFMTLMNIYELVCYLSPTCMVLENIDELLSSSEVCNEIDNETCVLLTNDGNISDDEILIIITRPNNEVAMCIQEYFTVYGDNIEQRNKKLEEMKDVQILRELFGETWAHLSSEGYCQTLKLDSTREDVNCKIVDYKLLKPWNIDVNTKMNILHNPLYGSWYHAWHNAIKR</sequence>
<protein>
    <submittedName>
        <fullName evidence="2">Uncharacterized protein</fullName>
    </submittedName>
</protein>
<dbReference type="OrthoDB" id="2014201at2759"/>
<feature type="region of interest" description="Disordered" evidence="1">
    <location>
        <begin position="1"/>
        <end position="42"/>
    </location>
</feature>
<dbReference type="PhylomeDB" id="A7TGP8"/>
<dbReference type="Gene3D" id="3.90.550.10">
    <property type="entry name" value="Spore Coat Polysaccharide Biosynthesis Protein SpsA, Chain A"/>
    <property type="match status" value="1"/>
</dbReference>
<dbReference type="FunCoup" id="A7TGP8">
    <property type="interactions" value="48"/>
</dbReference>
<dbReference type="GO" id="GO:0051321">
    <property type="term" value="P:meiotic cell cycle"/>
    <property type="evidence" value="ECO:0007669"/>
    <property type="project" value="EnsemblFungi"/>
</dbReference>
<reference evidence="2 3" key="1">
    <citation type="journal article" date="2007" name="Proc. Natl. Acad. Sci. U.S.A.">
        <title>Independent sorting-out of thousands of duplicated gene pairs in two yeast species descended from a whole-genome duplication.</title>
        <authorList>
            <person name="Scannell D.R."/>
            <person name="Frank A.C."/>
            <person name="Conant G.C."/>
            <person name="Byrne K.P."/>
            <person name="Woolfit M."/>
            <person name="Wolfe K.H."/>
        </authorList>
    </citation>
    <scope>NUCLEOTIDE SEQUENCE [LARGE SCALE GENOMIC DNA]</scope>
    <source>
        <strain evidence="3">ATCC 22028 / DSM 70294 / BCRC 21397 / CBS 2163 / NBRC 10782 / NRRL Y-8283 / UCD 57-17</strain>
    </source>
</reference>
<dbReference type="AlphaFoldDB" id="A7TGP8"/>
<dbReference type="RefSeq" id="XP_001646369.1">
    <property type="nucleotide sequence ID" value="XM_001646319.1"/>
</dbReference>
<dbReference type="InterPro" id="IPR029044">
    <property type="entry name" value="Nucleotide-diphossugar_trans"/>
</dbReference>
<dbReference type="InterPro" id="IPR050587">
    <property type="entry name" value="GNT1/Glycosyltrans_8"/>
</dbReference>
<dbReference type="PANTHER" id="PTHR11183">
    <property type="entry name" value="GLYCOGENIN SUBFAMILY MEMBER"/>
    <property type="match status" value="1"/>
</dbReference>
<dbReference type="InParanoid" id="A7TGP8"/>
<evidence type="ECO:0000313" key="3">
    <source>
        <dbReference type="Proteomes" id="UP000000267"/>
    </source>
</evidence>
<dbReference type="EMBL" id="DS480388">
    <property type="protein sequence ID" value="EDO18511.1"/>
    <property type="molecule type" value="Genomic_DNA"/>
</dbReference>
<dbReference type="Proteomes" id="UP000000267">
    <property type="component" value="Unassembled WGS sequence"/>
</dbReference>
<organism evidence="3">
    <name type="scientific">Vanderwaltozyma polyspora (strain ATCC 22028 / DSM 70294 / BCRC 21397 / CBS 2163 / NBRC 10782 / NRRL Y-8283 / UCD 57-17)</name>
    <name type="common">Kluyveromyces polysporus</name>
    <dbReference type="NCBI Taxonomy" id="436907"/>
    <lineage>
        <taxon>Eukaryota</taxon>
        <taxon>Fungi</taxon>
        <taxon>Dikarya</taxon>
        <taxon>Ascomycota</taxon>
        <taxon>Saccharomycotina</taxon>
        <taxon>Saccharomycetes</taxon>
        <taxon>Saccharomycetales</taxon>
        <taxon>Saccharomycetaceae</taxon>
        <taxon>Vanderwaltozyma</taxon>
    </lineage>
</organism>
<feature type="compositionally biased region" description="Polar residues" evidence="1">
    <location>
        <begin position="26"/>
        <end position="37"/>
    </location>
</feature>
<dbReference type="eggNOG" id="ENOG502R2Z2">
    <property type="taxonomic scope" value="Eukaryota"/>
</dbReference>
<gene>
    <name evidence="2" type="ORF">Kpol_2001p12</name>
</gene>
<evidence type="ECO:0000256" key="1">
    <source>
        <dbReference type="SAM" id="MobiDB-lite"/>
    </source>
</evidence>
<dbReference type="HOGENOM" id="CLU_034560_0_0_1"/>
<accession>A7TGP8</accession>
<dbReference type="GeneID" id="5546800"/>